<feature type="transmembrane region" description="Helical" evidence="6">
    <location>
        <begin position="129"/>
        <end position="147"/>
    </location>
</feature>
<evidence type="ECO:0000256" key="6">
    <source>
        <dbReference type="SAM" id="Phobius"/>
    </source>
</evidence>
<comment type="function">
    <text evidence="1">Exerts its effect at some terminal stage of cytochrome c oxidase synthesis, probably by being involved in the insertion of the copper B into subunit I.</text>
</comment>
<proteinExistence type="inferred from homology"/>
<evidence type="ECO:0000313" key="7">
    <source>
        <dbReference type="EMBL" id="JAC76546.1"/>
    </source>
</evidence>
<dbReference type="SUPFAM" id="SSF110111">
    <property type="entry name" value="Ctag/Cox11"/>
    <property type="match status" value="1"/>
</dbReference>
<dbReference type="Pfam" id="PF04442">
    <property type="entry name" value="CtaG_Cox11"/>
    <property type="match status" value="1"/>
</dbReference>
<dbReference type="PANTHER" id="PTHR21320:SF3">
    <property type="entry name" value="CYTOCHROME C OXIDASE ASSEMBLY PROTEIN COX11, MITOCHONDRIAL-RELATED"/>
    <property type="match status" value="1"/>
</dbReference>
<dbReference type="Gene3D" id="2.60.370.10">
    <property type="entry name" value="Ctag/Cox11"/>
    <property type="match status" value="1"/>
</dbReference>
<dbReference type="HAMAP" id="MF_00155">
    <property type="entry name" value="CtaG"/>
    <property type="match status" value="1"/>
</dbReference>
<dbReference type="GO" id="GO:0005507">
    <property type="term" value="F:copper ion binding"/>
    <property type="evidence" value="ECO:0007669"/>
    <property type="project" value="InterPro"/>
</dbReference>
<evidence type="ECO:0000256" key="2">
    <source>
        <dbReference type="ARBA" id="ARBA00004243"/>
    </source>
</evidence>
<dbReference type="FunFam" id="2.60.370.10:FF:000001">
    <property type="entry name" value="COX11 cytochrome c oxidase assembly homolog"/>
    <property type="match status" value="1"/>
</dbReference>
<gene>
    <name evidence="7" type="primary">COX11</name>
    <name evidence="7" type="ORF">TSPGSL018_19875</name>
</gene>
<protein>
    <submittedName>
        <fullName evidence="7">Cytochrome c oxidase subunit XI assembly protein</fullName>
    </submittedName>
</protein>
<evidence type="ECO:0000256" key="5">
    <source>
        <dbReference type="ARBA" id="ARBA00023136"/>
    </source>
</evidence>
<keyword evidence="3 6" id="KW-0812">Transmembrane</keyword>
<sequence>MATNKCLGKFWRSLTTSWAGPQSLFDLPVFSPSSTLAIMKPCLPLGFASETSRTFGNSSNHIPDYWKQACVATMPGRNPCLFSVSSTSQLVKASPVYCSSRNMGSSTGNRVRTAREFLQEGRGKSGEQAMYLAAIVISMVGITYLSVPLYRLFCQATGFGGTVQRVKTVEEKIRDRNPEQDRAAAERPITVEFNADVTDGMPWKFRPTQRAVQVKPGESALAFYTAENTSDKPVTGVSSYNVTPQAAGVYFNKIQCFCFEEQLLRPGEKVDMPVFFYIDPEMVSDPRLKGVDSITLSYTFFMVEEGAEYPQLPQPGHPLSAHAARASG</sequence>
<dbReference type="InterPro" id="IPR007533">
    <property type="entry name" value="Cyt_c_oxidase_assmbl_CtaG"/>
</dbReference>
<dbReference type="PANTHER" id="PTHR21320">
    <property type="entry name" value="CYTOCHROME C OXIDASE ASSEMBLY PROTEIN COX11-RELATED"/>
    <property type="match status" value="1"/>
</dbReference>
<dbReference type="AlphaFoldDB" id="A0A061S170"/>
<dbReference type="NCBIfam" id="NF003465">
    <property type="entry name" value="PRK05089.1"/>
    <property type="match status" value="1"/>
</dbReference>
<dbReference type="InterPro" id="IPR023471">
    <property type="entry name" value="CtaG/Cox11_dom_sf"/>
</dbReference>
<evidence type="ECO:0000256" key="3">
    <source>
        <dbReference type="ARBA" id="ARBA00022692"/>
    </source>
</evidence>
<name>A0A061S170_9CHLO</name>
<dbReference type="EMBL" id="GBEZ01009022">
    <property type="protein sequence ID" value="JAC76546.1"/>
    <property type="molecule type" value="Transcribed_RNA"/>
</dbReference>
<reference evidence="7" key="1">
    <citation type="submission" date="2014-05" db="EMBL/GenBank/DDBJ databases">
        <title>The transcriptome of the halophilic microalga Tetraselmis sp. GSL018 isolated from the Great Salt Lake, Utah.</title>
        <authorList>
            <person name="Jinkerson R.E."/>
            <person name="D'Adamo S."/>
            <person name="Posewitz M.C."/>
        </authorList>
    </citation>
    <scope>NUCLEOTIDE SEQUENCE</scope>
    <source>
        <strain evidence="7">GSL018</strain>
    </source>
</reference>
<dbReference type="GO" id="GO:0005743">
    <property type="term" value="C:mitochondrial inner membrane"/>
    <property type="evidence" value="ECO:0007669"/>
    <property type="project" value="UniProtKB-SubCell"/>
</dbReference>
<organism evidence="7">
    <name type="scientific">Tetraselmis sp. GSL018</name>
    <dbReference type="NCBI Taxonomy" id="582737"/>
    <lineage>
        <taxon>Eukaryota</taxon>
        <taxon>Viridiplantae</taxon>
        <taxon>Chlorophyta</taxon>
        <taxon>core chlorophytes</taxon>
        <taxon>Chlorodendrophyceae</taxon>
        <taxon>Chlorodendrales</taxon>
        <taxon>Chlorodendraceae</taxon>
        <taxon>Tetraselmis</taxon>
    </lineage>
</organism>
<comment type="subcellular location">
    <subcellularLocation>
        <location evidence="2">Mitochondrion inner membrane</location>
        <topology evidence="2">Single-pass membrane protein</topology>
        <orientation evidence="2">Intermembrane side</orientation>
    </subcellularLocation>
</comment>
<evidence type="ECO:0000256" key="4">
    <source>
        <dbReference type="ARBA" id="ARBA00022989"/>
    </source>
</evidence>
<accession>A0A061S170</accession>
<evidence type="ECO:0000256" key="1">
    <source>
        <dbReference type="ARBA" id="ARBA00004007"/>
    </source>
</evidence>
<keyword evidence="4 6" id="KW-1133">Transmembrane helix</keyword>
<keyword evidence="5 6" id="KW-0472">Membrane</keyword>